<dbReference type="AlphaFoldDB" id="A0A0K2GEZ9"/>
<dbReference type="Proteomes" id="UP000069205">
    <property type="component" value="Chromosome"/>
</dbReference>
<dbReference type="PATRIC" id="fig|42253.5.peg.3089"/>
<dbReference type="EMBL" id="CP011801">
    <property type="protein sequence ID" value="ALA59535.1"/>
    <property type="molecule type" value="Genomic_DNA"/>
</dbReference>
<reference evidence="2" key="1">
    <citation type="journal article" date="2015" name="Proc. Natl. Acad. Sci. U.S.A.">
        <title>Expanded metabolic versatility of ubiquitous nitrite-oxidizing bacteria from the genus Nitrospira.</title>
        <authorList>
            <person name="Koch H."/>
            <person name="Lucker S."/>
            <person name="Albertsen M."/>
            <person name="Kitzinger K."/>
            <person name="Herbold C."/>
            <person name="Spieck E."/>
            <person name="Nielsen P.H."/>
            <person name="Wagner M."/>
            <person name="Daims H."/>
        </authorList>
    </citation>
    <scope>NUCLEOTIDE SEQUENCE [LARGE SCALE GENOMIC DNA]</scope>
    <source>
        <strain evidence="2">NSP M-1</strain>
    </source>
</reference>
<accession>A0A0K2GEZ9</accession>
<feature type="region of interest" description="Disordered" evidence="1">
    <location>
        <begin position="138"/>
        <end position="194"/>
    </location>
</feature>
<dbReference type="KEGG" id="nmv:NITMOv2_3136"/>
<proteinExistence type="predicted"/>
<gene>
    <name evidence="2" type="ORF">NITMOv2_3136</name>
</gene>
<evidence type="ECO:0000313" key="2">
    <source>
        <dbReference type="EMBL" id="ALA59535.1"/>
    </source>
</evidence>
<keyword evidence="3" id="KW-1185">Reference proteome</keyword>
<organism evidence="2 3">
    <name type="scientific">Nitrospira moscoviensis</name>
    <dbReference type="NCBI Taxonomy" id="42253"/>
    <lineage>
        <taxon>Bacteria</taxon>
        <taxon>Pseudomonadati</taxon>
        <taxon>Nitrospirota</taxon>
        <taxon>Nitrospiria</taxon>
        <taxon>Nitrospirales</taxon>
        <taxon>Nitrospiraceae</taxon>
        <taxon>Nitrospira</taxon>
    </lineage>
</organism>
<evidence type="ECO:0000313" key="3">
    <source>
        <dbReference type="Proteomes" id="UP000069205"/>
    </source>
</evidence>
<evidence type="ECO:0000256" key="1">
    <source>
        <dbReference type="SAM" id="MobiDB-lite"/>
    </source>
</evidence>
<feature type="compositionally biased region" description="Basic and acidic residues" evidence="1">
    <location>
        <begin position="161"/>
        <end position="184"/>
    </location>
</feature>
<name>A0A0K2GEZ9_NITMO</name>
<dbReference type="RefSeq" id="WP_053380527.1">
    <property type="nucleotide sequence ID" value="NZ_CP011801.1"/>
</dbReference>
<dbReference type="STRING" id="42253.NITMOv2_3136"/>
<sequence length="194" mass="21768">MTAAGKSPTRFAFTFHATIFRKDPAFVARVTWDFTQQKIHRDHAPLERKPKGRFHAEVTGTFTASVGDIIEAQRGRTKERDSRAFFLVAPSGTLILVAFADELDDVIRVGNYLAGRLAVEDLGKGGWVFDKVRSDWNGEPVSGEPQNLERTPSPSSSLSRDSMDHRKPDLLHELSRPDVIPEAKGRHRRLRPPV</sequence>
<feature type="compositionally biased region" description="Basic residues" evidence="1">
    <location>
        <begin position="185"/>
        <end position="194"/>
    </location>
</feature>
<protein>
    <submittedName>
        <fullName evidence="2">Uncharacterized protein</fullName>
    </submittedName>
</protein>